<keyword evidence="4" id="KW-0695">RNA-directed DNA polymerase</keyword>
<dbReference type="EMBL" id="JAMXLR010000007">
    <property type="protein sequence ID" value="MCO6042736.1"/>
    <property type="molecule type" value="Genomic_DNA"/>
</dbReference>
<sequence length="345" mass="39108">MVSNSNDEERSVNVSDGTADMYAMGKSDGSIVPANPTNKGGAEPSAESAEERDPAKRNVDQSALHRTPSRTKRRSRGLAGVREAARKDSKLKFTALLHHVNEDCLTEAFFNLKKTAAVGVDTVTWHEYEQDLEARIADLHGRIHRGAYRAKPSRRVWIPKPDGRQRPLGVASLEDKIVQQAVLWVLQSIYEQDFLGFSYGFRPGRSQHDALDALSAAILGKRVNWVLDADIEGFFDAIDHQWLIKFLEHRIGDRRLLRLIRKWLRAGVSEDGRWSETKVGTPQGAVISPLLANVFLHYVFDLWGQWWRDNHARGDVVIIRYADDFVMGFEHRKEAMACLETLRAR</sequence>
<dbReference type="InterPro" id="IPR000477">
    <property type="entry name" value="RT_dom"/>
</dbReference>
<comment type="caution">
    <text evidence="4">The sequence shown here is derived from an EMBL/GenBank/DDBJ whole genome shotgun (WGS) entry which is preliminary data.</text>
</comment>
<comment type="similarity">
    <text evidence="1">Belongs to the bacterial reverse transcriptase family.</text>
</comment>
<feature type="region of interest" description="Disordered" evidence="2">
    <location>
        <begin position="1"/>
        <end position="83"/>
    </location>
</feature>
<name>A0A9X2FES5_9BACT</name>
<evidence type="ECO:0000256" key="1">
    <source>
        <dbReference type="ARBA" id="ARBA00034120"/>
    </source>
</evidence>
<dbReference type="PROSITE" id="PS50878">
    <property type="entry name" value="RT_POL"/>
    <property type="match status" value="1"/>
</dbReference>
<dbReference type="Proteomes" id="UP001155241">
    <property type="component" value="Unassembled WGS sequence"/>
</dbReference>
<dbReference type="GO" id="GO:0003964">
    <property type="term" value="F:RNA-directed DNA polymerase activity"/>
    <property type="evidence" value="ECO:0007669"/>
    <property type="project" value="UniProtKB-KW"/>
</dbReference>
<protein>
    <submittedName>
        <fullName evidence="4">Reverse transcriptase domain-containing protein</fullName>
    </submittedName>
</protein>
<dbReference type="PANTHER" id="PTHR34047">
    <property type="entry name" value="NUCLEAR INTRON MATURASE 1, MITOCHONDRIAL-RELATED"/>
    <property type="match status" value="1"/>
</dbReference>
<dbReference type="InterPro" id="IPR043502">
    <property type="entry name" value="DNA/RNA_pol_sf"/>
</dbReference>
<feature type="domain" description="Reverse transcriptase" evidence="3">
    <location>
        <begin position="139"/>
        <end position="345"/>
    </location>
</feature>
<dbReference type="CDD" id="cd01651">
    <property type="entry name" value="RT_G2_intron"/>
    <property type="match status" value="1"/>
</dbReference>
<dbReference type="InterPro" id="IPR051083">
    <property type="entry name" value="GrpII_Intron_Splice-Mob/Def"/>
</dbReference>
<feature type="compositionally biased region" description="Basic residues" evidence="2">
    <location>
        <begin position="67"/>
        <end position="76"/>
    </location>
</feature>
<evidence type="ECO:0000259" key="3">
    <source>
        <dbReference type="PROSITE" id="PS50878"/>
    </source>
</evidence>
<reference evidence="4" key="1">
    <citation type="submission" date="2022-06" db="EMBL/GenBank/DDBJ databases">
        <title>Aeoliella straminimaris, a novel planctomycete from sediments.</title>
        <authorList>
            <person name="Vitorino I.R."/>
            <person name="Lage O.M."/>
        </authorList>
    </citation>
    <scope>NUCLEOTIDE SEQUENCE</scope>
    <source>
        <strain evidence="4">ICT_H6.2</strain>
    </source>
</reference>
<feature type="non-terminal residue" evidence="4">
    <location>
        <position position="345"/>
    </location>
</feature>
<dbReference type="AlphaFoldDB" id="A0A9X2FES5"/>
<dbReference type="SUPFAM" id="SSF56672">
    <property type="entry name" value="DNA/RNA polymerases"/>
    <property type="match status" value="1"/>
</dbReference>
<dbReference type="PANTHER" id="PTHR34047:SF8">
    <property type="entry name" value="PROTEIN YKFC"/>
    <property type="match status" value="1"/>
</dbReference>
<keyword evidence="5" id="KW-1185">Reference proteome</keyword>
<keyword evidence="4" id="KW-0808">Transferase</keyword>
<dbReference type="Pfam" id="PF00078">
    <property type="entry name" value="RVT_1"/>
    <property type="match status" value="1"/>
</dbReference>
<accession>A0A9X2FES5</accession>
<organism evidence="4 5">
    <name type="scientific">Aeoliella straminimaris</name>
    <dbReference type="NCBI Taxonomy" id="2954799"/>
    <lineage>
        <taxon>Bacteria</taxon>
        <taxon>Pseudomonadati</taxon>
        <taxon>Planctomycetota</taxon>
        <taxon>Planctomycetia</taxon>
        <taxon>Pirellulales</taxon>
        <taxon>Lacipirellulaceae</taxon>
        <taxon>Aeoliella</taxon>
    </lineage>
</organism>
<evidence type="ECO:0000313" key="4">
    <source>
        <dbReference type="EMBL" id="MCO6042736.1"/>
    </source>
</evidence>
<keyword evidence="4" id="KW-0548">Nucleotidyltransferase</keyword>
<evidence type="ECO:0000256" key="2">
    <source>
        <dbReference type="SAM" id="MobiDB-lite"/>
    </source>
</evidence>
<feature type="compositionally biased region" description="Basic and acidic residues" evidence="2">
    <location>
        <begin position="49"/>
        <end position="59"/>
    </location>
</feature>
<evidence type="ECO:0000313" key="5">
    <source>
        <dbReference type="Proteomes" id="UP001155241"/>
    </source>
</evidence>
<proteinExistence type="inferred from homology"/>
<gene>
    <name evidence="4" type="ORF">NG895_02340</name>
</gene>